<proteinExistence type="inferred from homology"/>
<protein>
    <submittedName>
        <fullName evidence="4">SycD/LcrH family type III secretion system chaperone</fullName>
    </submittedName>
</protein>
<dbReference type="EMBL" id="JAPNMI010000003">
    <property type="protein sequence ID" value="MCY0789247.1"/>
    <property type="molecule type" value="Genomic_DNA"/>
</dbReference>
<dbReference type="SUPFAM" id="SSF48452">
    <property type="entry name" value="TPR-like"/>
    <property type="match status" value="1"/>
</dbReference>
<keyword evidence="3" id="KW-0802">TPR repeat</keyword>
<dbReference type="NCBIfam" id="TIGR02552">
    <property type="entry name" value="LcrH_SycD"/>
    <property type="match status" value="1"/>
</dbReference>
<dbReference type="PIRSF" id="PIRSF003165">
    <property type="entry name" value="Chaperone_SicA"/>
    <property type="match status" value="1"/>
</dbReference>
<keyword evidence="2" id="KW-0143">Chaperone</keyword>
<dbReference type="Pfam" id="PF07720">
    <property type="entry name" value="TPR_3"/>
    <property type="match status" value="1"/>
</dbReference>
<name>A0A9Q4CMV0_MORMO</name>
<gene>
    <name evidence="4" type="ORF">N0392_06060</name>
</gene>
<organism evidence="4 5">
    <name type="scientific">Morganella morganii</name>
    <name type="common">Proteus morganii</name>
    <dbReference type="NCBI Taxonomy" id="582"/>
    <lineage>
        <taxon>Bacteria</taxon>
        <taxon>Pseudomonadati</taxon>
        <taxon>Pseudomonadota</taxon>
        <taxon>Gammaproteobacteria</taxon>
        <taxon>Enterobacterales</taxon>
        <taxon>Morganellaceae</taxon>
        <taxon>Morganella</taxon>
    </lineage>
</organism>
<reference evidence="4" key="1">
    <citation type="submission" date="2022-08" db="EMBL/GenBank/DDBJ databases">
        <authorList>
            <person name="Dale J.L."/>
        </authorList>
    </citation>
    <scope>NUCLEOTIDE SEQUENCE</scope>
    <source>
        <strain evidence="4">2022EL-00758</strain>
    </source>
</reference>
<dbReference type="OrthoDB" id="8591320at2"/>
<dbReference type="InterPro" id="IPR005415">
    <property type="entry name" value="T3SS_Ca_resp_chp_LcrH/SycD"/>
</dbReference>
<feature type="repeat" description="TPR" evidence="3">
    <location>
        <begin position="68"/>
        <end position="101"/>
    </location>
</feature>
<dbReference type="InterPro" id="IPR019734">
    <property type="entry name" value="TPR_rpt"/>
</dbReference>
<dbReference type="PROSITE" id="PS50005">
    <property type="entry name" value="TPR"/>
    <property type="match status" value="1"/>
</dbReference>
<accession>A0A9Q4CMV0</accession>
<dbReference type="InterPro" id="IPR011716">
    <property type="entry name" value="TPR-3"/>
</dbReference>
<dbReference type="RefSeq" id="WP_046894403.1">
    <property type="nucleotide sequence ID" value="NZ_BRRE01000004.1"/>
</dbReference>
<dbReference type="AlphaFoldDB" id="A0A9Q4CMV0"/>
<evidence type="ECO:0000313" key="4">
    <source>
        <dbReference type="EMBL" id="MCY0789247.1"/>
    </source>
</evidence>
<dbReference type="InterPro" id="IPR016379">
    <property type="entry name" value="T3SS_Ca_resp_chp_LcrH/SycD_sub"/>
</dbReference>
<dbReference type="Proteomes" id="UP001076655">
    <property type="component" value="Unassembled WGS sequence"/>
</dbReference>
<dbReference type="Gene3D" id="1.25.40.10">
    <property type="entry name" value="Tetratricopeptide repeat domain"/>
    <property type="match status" value="1"/>
</dbReference>
<evidence type="ECO:0000256" key="1">
    <source>
        <dbReference type="ARBA" id="ARBA00010244"/>
    </source>
</evidence>
<dbReference type="InterPro" id="IPR011990">
    <property type="entry name" value="TPR-like_helical_dom_sf"/>
</dbReference>
<comment type="similarity">
    <text evidence="1">Belongs to the LcrH/SycD chaperone family.</text>
</comment>
<evidence type="ECO:0000256" key="2">
    <source>
        <dbReference type="ARBA" id="ARBA00023186"/>
    </source>
</evidence>
<sequence>MDVHDNTTAESELNKFISEGGSLAMLKNISGDELEKIYAVACDFYESGKYPDAESLFQVLCILNHYDTRFFLALGACRQQQARYHRALETYSYASLMSPSDPAFPFHAGECLLHLKEFSSAIQAFTSAELLAKTRPGHDVLLKKAGVMLTAAREQAEAGNAECH</sequence>
<dbReference type="PRINTS" id="PR01595">
    <property type="entry name" value="SYCDCHAPRONE"/>
</dbReference>
<comment type="caution">
    <text evidence="4">The sequence shown here is derived from an EMBL/GenBank/DDBJ whole genome shotgun (WGS) entry which is preliminary data.</text>
</comment>
<evidence type="ECO:0000256" key="3">
    <source>
        <dbReference type="PROSITE-ProRule" id="PRU00339"/>
    </source>
</evidence>
<evidence type="ECO:0000313" key="5">
    <source>
        <dbReference type="Proteomes" id="UP001076655"/>
    </source>
</evidence>